<evidence type="ECO:0000313" key="2">
    <source>
        <dbReference type="EMBL" id="CAJ1936011.1"/>
    </source>
</evidence>
<feature type="region of interest" description="Disordered" evidence="1">
    <location>
        <begin position="117"/>
        <end position="141"/>
    </location>
</feature>
<gene>
    <name evidence="2" type="ORF">CYCCA115_LOCUS5001</name>
</gene>
<keyword evidence="3" id="KW-1185">Reference proteome</keyword>
<evidence type="ECO:0000256" key="1">
    <source>
        <dbReference type="SAM" id="MobiDB-lite"/>
    </source>
</evidence>
<organism evidence="2 3">
    <name type="scientific">Cylindrotheca closterium</name>
    <dbReference type="NCBI Taxonomy" id="2856"/>
    <lineage>
        <taxon>Eukaryota</taxon>
        <taxon>Sar</taxon>
        <taxon>Stramenopiles</taxon>
        <taxon>Ochrophyta</taxon>
        <taxon>Bacillariophyta</taxon>
        <taxon>Bacillariophyceae</taxon>
        <taxon>Bacillariophycidae</taxon>
        <taxon>Bacillariales</taxon>
        <taxon>Bacillariaceae</taxon>
        <taxon>Cylindrotheca</taxon>
    </lineage>
</organism>
<feature type="compositionally biased region" description="Low complexity" evidence="1">
    <location>
        <begin position="128"/>
        <end position="141"/>
    </location>
</feature>
<dbReference type="Proteomes" id="UP001295423">
    <property type="component" value="Unassembled WGS sequence"/>
</dbReference>
<accession>A0AAD2CPL0</accession>
<dbReference type="AlphaFoldDB" id="A0AAD2CPL0"/>
<reference evidence="2" key="1">
    <citation type="submission" date="2023-08" db="EMBL/GenBank/DDBJ databases">
        <authorList>
            <person name="Audoor S."/>
            <person name="Bilcke G."/>
        </authorList>
    </citation>
    <scope>NUCLEOTIDE SEQUENCE</scope>
</reference>
<comment type="caution">
    <text evidence="2">The sequence shown here is derived from an EMBL/GenBank/DDBJ whole genome shotgun (WGS) entry which is preliminary data.</text>
</comment>
<dbReference type="EMBL" id="CAKOGP040000535">
    <property type="protein sequence ID" value="CAJ1936011.1"/>
    <property type="molecule type" value="Genomic_DNA"/>
</dbReference>
<proteinExistence type="predicted"/>
<protein>
    <submittedName>
        <fullName evidence="2">Uncharacterized protein</fullName>
    </submittedName>
</protein>
<evidence type="ECO:0000313" key="3">
    <source>
        <dbReference type="Proteomes" id="UP001295423"/>
    </source>
</evidence>
<name>A0AAD2CPL0_9STRA</name>
<sequence length="141" mass="15808">MNTSESFDNNFTATDESCNTFTTVDESINSMESQTVAFGNIEIREHAMILGKGPSASGTGPSLEIDWQAQANTVIAIEEYESMRYGRRHKNELIMPSAYRRNLLLETGYTMREISEMESSKNGKGSFKQKLSKLLPHSSKK</sequence>